<gene>
    <name evidence="4" type="ORF">PCC6912_50360</name>
</gene>
<dbReference type="InterPro" id="IPR004360">
    <property type="entry name" value="Glyas_Fos-R_dOase_dom"/>
</dbReference>
<name>A0A433N1G2_CHLFR</name>
<dbReference type="PROSITE" id="PS00934">
    <property type="entry name" value="GLYOXALASE_I_1"/>
    <property type="match status" value="1"/>
</dbReference>
<comment type="caution">
    <text evidence="4">The sequence shown here is derived from an EMBL/GenBank/DDBJ whole genome shotgun (WGS) entry which is preliminary data.</text>
</comment>
<evidence type="ECO:0000256" key="2">
    <source>
        <dbReference type="SAM" id="SignalP"/>
    </source>
</evidence>
<protein>
    <recommendedName>
        <fullName evidence="3">VOC domain-containing protein</fullName>
    </recommendedName>
</protein>
<keyword evidence="1" id="KW-0479">Metal-binding</keyword>
<dbReference type="RefSeq" id="WP_016877174.1">
    <property type="nucleotide sequence ID" value="NZ_AJLN01000061.1"/>
</dbReference>
<dbReference type="PANTHER" id="PTHR43048">
    <property type="entry name" value="METHYLMALONYL-COA EPIMERASE"/>
    <property type="match status" value="1"/>
</dbReference>
<proteinExistence type="predicted"/>
<feature type="chain" id="PRO_5019551224" description="VOC domain-containing protein" evidence="2">
    <location>
        <begin position="22"/>
        <end position="362"/>
    </location>
</feature>
<reference evidence="4 5" key="1">
    <citation type="journal article" date="2019" name="Genome Biol. Evol.">
        <title>Day and night: Metabolic profiles and evolutionary relationships of six axenic non-marine cyanobacteria.</title>
        <authorList>
            <person name="Will S.E."/>
            <person name="Henke P."/>
            <person name="Boedeker C."/>
            <person name="Huang S."/>
            <person name="Brinkmann H."/>
            <person name="Rohde M."/>
            <person name="Jarek M."/>
            <person name="Friedl T."/>
            <person name="Seufert S."/>
            <person name="Schumacher M."/>
            <person name="Overmann J."/>
            <person name="Neumann-Schaal M."/>
            <person name="Petersen J."/>
        </authorList>
    </citation>
    <scope>NUCLEOTIDE SEQUENCE [LARGE SCALE GENOMIC DNA]</scope>
    <source>
        <strain evidence="4 5">PCC 6912</strain>
    </source>
</reference>
<dbReference type="GO" id="GO:0004462">
    <property type="term" value="F:lactoylglutathione lyase activity"/>
    <property type="evidence" value="ECO:0007669"/>
    <property type="project" value="InterPro"/>
</dbReference>
<dbReference type="Gene3D" id="3.10.180.10">
    <property type="entry name" value="2,3-Dihydroxybiphenyl 1,2-Dioxygenase, domain 1"/>
    <property type="match status" value="2"/>
</dbReference>
<keyword evidence="2" id="KW-0732">Signal</keyword>
<dbReference type="CDD" id="cd06587">
    <property type="entry name" value="VOC"/>
    <property type="match status" value="1"/>
</dbReference>
<evidence type="ECO:0000313" key="4">
    <source>
        <dbReference type="EMBL" id="RUR74858.1"/>
    </source>
</evidence>
<feature type="domain" description="VOC" evidence="3">
    <location>
        <begin position="218"/>
        <end position="362"/>
    </location>
</feature>
<dbReference type="SUPFAM" id="SSF54593">
    <property type="entry name" value="Glyoxalase/Bleomycin resistance protein/Dihydroxybiphenyl dioxygenase"/>
    <property type="match status" value="2"/>
</dbReference>
<dbReference type="Pfam" id="PF00903">
    <property type="entry name" value="Glyoxalase"/>
    <property type="match status" value="2"/>
</dbReference>
<dbReference type="PROSITE" id="PS51819">
    <property type="entry name" value="VOC"/>
    <property type="match status" value="2"/>
</dbReference>
<feature type="signal peptide" evidence="2">
    <location>
        <begin position="1"/>
        <end position="21"/>
    </location>
</feature>
<dbReference type="GO" id="GO:0004493">
    <property type="term" value="F:methylmalonyl-CoA epimerase activity"/>
    <property type="evidence" value="ECO:0007669"/>
    <property type="project" value="TreeGrafter"/>
</dbReference>
<dbReference type="PANTHER" id="PTHR43048:SF3">
    <property type="entry name" value="METHYLMALONYL-COA EPIMERASE, MITOCHONDRIAL"/>
    <property type="match status" value="1"/>
</dbReference>
<dbReference type="Proteomes" id="UP000268857">
    <property type="component" value="Unassembled WGS sequence"/>
</dbReference>
<dbReference type="InterPro" id="IPR037523">
    <property type="entry name" value="VOC_core"/>
</dbReference>
<accession>A0A433N1G2</accession>
<dbReference type="InterPro" id="IPR018146">
    <property type="entry name" value="Glyoxalase_1_CS"/>
</dbReference>
<dbReference type="STRING" id="211165.GCA_000317285_01865"/>
<keyword evidence="5" id="KW-1185">Reference proteome</keyword>
<evidence type="ECO:0000313" key="5">
    <source>
        <dbReference type="Proteomes" id="UP000268857"/>
    </source>
</evidence>
<dbReference type="EMBL" id="RSCJ01000027">
    <property type="protein sequence ID" value="RUR74858.1"/>
    <property type="molecule type" value="Genomic_DNA"/>
</dbReference>
<dbReference type="InterPro" id="IPR029068">
    <property type="entry name" value="Glyas_Bleomycin-R_OHBP_Dase"/>
</dbReference>
<feature type="domain" description="VOC" evidence="3">
    <location>
        <begin position="55"/>
        <end position="199"/>
    </location>
</feature>
<sequence>MKFNRNIAKTLLLASVGFAVAFTPHNYALSQIERRQDAPSTVITQNQTTQQVVAAVDSVGMIVSDMDKAVEFYSQVLSFKKISDVEVWGTEYEHLQGLFGVRMRVVRMQLGDESIELTEYLTPKGRPIPVDSRSNDRWFQHIAIVVSDMDKAYQRLRSLKVQHASTAPQRLPDWNKAAAGIRAFYFKDPDGHNLEIIYFPPGKGDRKWQKSTNQLFLGIDHTAIVVSNTEASLKFYRDLLGLKLAGESENYGTEQEYLNNVFGARLHISGMRSPNGPGIEFLEYLTPRDGRPFPVDARANDLLHWQTTLVVKDAEAIAQRLRLSKSAFVSSGVVRIAGERLGFKKGFLVRDPDGHVMRIVER</sequence>
<dbReference type="GO" id="GO:0046491">
    <property type="term" value="P:L-methylmalonyl-CoA metabolic process"/>
    <property type="evidence" value="ECO:0007669"/>
    <property type="project" value="TreeGrafter"/>
</dbReference>
<evidence type="ECO:0000256" key="1">
    <source>
        <dbReference type="ARBA" id="ARBA00022723"/>
    </source>
</evidence>
<organism evidence="4 5">
    <name type="scientific">Chlorogloeopsis fritschii PCC 6912</name>
    <dbReference type="NCBI Taxonomy" id="211165"/>
    <lineage>
        <taxon>Bacteria</taxon>
        <taxon>Bacillati</taxon>
        <taxon>Cyanobacteriota</taxon>
        <taxon>Cyanophyceae</taxon>
        <taxon>Nostocales</taxon>
        <taxon>Chlorogloeopsidaceae</taxon>
        <taxon>Chlorogloeopsis</taxon>
    </lineage>
</organism>
<dbReference type="OrthoDB" id="9788468at2"/>
<dbReference type="InterPro" id="IPR051785">
    <property type="entry name" value="MMCE/EMCE_epimerase"/>
</dbReference>
<evidence type="ECO:0000259" key="3">
    <source>
        <dbReference type="PROSITE" id="PS51819"/>
    </source>
</evidence>
<dbReference type="GO" id="GO:0046872">
    <property type="term" value="F:metal ion binding"/>
    <property type="evidence" value="ECO:0007669"/>
    <property type="project" value="UniProtKB-KW"/>
</dbReference>
<dbReference type="AlphaFoldDB" id="A0A433N1G2"/>